<dbReference type="InterPro" id="IPR050287">
    <property type="entry name" value="MTA/SAH_deaminase"/>
</dbReference>
<dbReference type="EMBL" id="QWKH01000013">
    <property type="protein sequence ID" value="NBI34056.1"/>
    <property type="molecule type" value="Genomic_DNA"/>
</dbReference>
<sequence length="451" mass="49415">MLLTAQYVLPISSEPIHKGAVLVRDGFVRDVGTADMLRLRYPEEEVRDFGQAALMPGLVDLHTHLENAVMRGIVHDVPYVTWISSLLEYSSKMEVADWYDSAILGGLEALSSGITCVADITSTGAACTATQKLGMRSIIYREVGAMDKRRVSFAMRQAENDIYHWREEVDPERITIGIAPAAMYMCHPSVYGSVGELAQREHLPVAMHMAGNREEYKFIKYGSSPFAVHSMDQKRGFVEVPPWLPTGTTPVSYALNWGAFEADNVLAIHCVHVDDEDVKRLKRYDVAVAVCPRCNAQLGMGVAPMGAFLRAGLRVGLGTDSPAATDSTDMFEEMRLGMLLQRALNANSFLDSATALELATLGSARALKIDDKVGSLEIGKFADIIAVDLSGSHQTPTTDPVSVLVNTCSGTDVLMTMVGGRILYEKDRWNVGVEVARSIARVIEIRSKLRM</sequence>
<evidence type="ECO:0000313" key="3">
    <source>
        <dbReference type="EMBL" id="NBI34056.1"/>
    </source>
</evidence>
<keyword evidence="1 3" id="KW-0378">Hydrolase</keyword>
<gene>
    <name evidence="3" type="ORF">D1639_03220</name>
</gene>
<feature type="domain" description="Amidohydrolase-related" evidence="2">
    <location>
        <begin position="54"/>
        <end position="422"/>
    </location>
</feature>
<evidence type="ECO:0000259" key="2">
    <source>
        <dbReference type="Pfam" id="PF01979"/>
    </source>
</evidence>
<organism evidence="3">
    <name type="scientific">Muribaculaceae bacterium Z82</name>
    <dbReference type="NCBI Taxonomy" id="2304548"/>
    <lineage>
        <taxon>Bacteria</taxon>
        <taxon>Pseudomonadati</taxon>
        <taxon>Bacteroidota</taxon>
        <taxon>Bacteroidia</taxon>
        <taxon>Bacteroidales</taxon>
        <taxon>Muribaculaceae</taxon>
    </lineage>
</organism>
<dbReference type="InterPro" id="IPR006680">
    <property type="entry name" value="Amidohydro-rel"/>
</dbReference>
<reference evidence="3" key="1">
    <citation type="submission" date="2018-08" db="EMBL/GenBank/DDBJ databases">
        <title>Murine metabolic-syndrome-specific gut microbial biobank.</title>
        <authorList>
            <person name="Liu C."/>
        </authorList>
    </citation>
    <scope>NUCLEOTIDE SEQUENCE [LARGE SCALE GENOMIC DNA]</scope>
    <source>
        <strain evidence="3">Z82</strain>
    </source>
</reference>
<dbReference type="InterPro" id="IPR011059">
    <property type="entry name" value="Metal-dep_hydrolase_composite"/>
</dbReference>
<dbReference type="PANTHER" id="PTHR43794:SF11">
    <property type="entry name" value="AMIDOHYDROLASE-RELATED DOMAIN-CONTAINING PROTEIN"/>
    <property type="match status" value="1"/>
</dbReference>
<dbReference type="Gene3D" id="3.20.20.140">
    <property type="entry name" value="Metal-dependent hydrolases"/>
    <property type="match status" value="1"/>
</dbReference>
<dbReference type="InterPro" id="IPR032466">
    <property type="entry name" value="Metal_Hydrolase"/>
</dbReference>
<evidence type="ECO:0000256" key="1">
    <source>
        <dbReference type="ARBA" id="ARBA00022801"/>
    </source>
</evidence>
<dbReference type="GO" id="GO:0016810">
    <property type="term" value="F:hydrolase activity, acting on carbon-nitrogen (but not peptide) bonds"/>
    <property type="evidence" value="ECO:0007669"/>
    <property type="project" value="InterPro"/>
</dbReference>
<comment type="caution">
    <text evidence="3">The sequence shown here is derived from an EMBL/GenBank/DDBJ whole genome shotgun (WGS) entry which is preliminary data.</text>
</comment>
<protein>
    <submittedName>
        <fullName evidence="3">Amidohydrolase</fullName>
    </submittedName>
</protein>
<dbReference type="Pfam" id="PF01979">
    <property type="entry name" value="Amidohydro_1"/>
    <property type="match status" value="1"/>
</dbReference>
<dbReference type="PANTHER" id="PTHR43794">
    <property type="entry name" value="AMINOHYDROLASE SSNA-RELATED"/>
    <property type="match status" value="1"/>
</dbReference>
<dbReference type="SUPFAM" id="SSF51338">
    <property type="entry name" value="Composite domain of metallo-dependent hydrolases"/>
    <property type="match status" value="1"/>
</dbReference>
<dbReference type="Gene3D" id="2.30.40.10">
    <property type="entry name" value="Urease, subunit C, domain 1"/>
    <property type="match status" value="1"/>
</dbReference>
<proteinExistence type="predicted"/>
<dbReference type="SUPFAM" id="SSF51556">
    <property type="entry name" value="Metallo-dependent hydrolases"/>
    <property type="match status" value="1"/>
</dbReference>
<name>A0A7C9JD86_9BACT</name>
<accession>A0A7C9JD86</accession>
<dbReference type="AlphaFoldDB" id="A0A7C9JD86"/>